<dbReference type="Gene3D" id="3.40.630.40">
    <property type="entry name" value="Zn-dependent exopeptidases"/>
    <property type="match status" value="1"/>
</dbReference>
<sequence>MRFENVEGVIEFEQFLSGTPSQKWLLVDVPHGATRKRDYDAVFAKMKSELPHELEHFFFVNTDIGAPEGAQWLGKTLAPLGINVVFARCLIPRTFIDPNRVVELSDAEGKVKDGLTAAVPAYITHKEDLAWLREQHRRYHQAVAAAYVELCKVKSGLAVQLHSYSPRSVGIEKVDADIVKALHAAYVPEVYATWPERPPVDLISATKDGSFRTAPKLVDSLLLEYARAGIEAKENATYNLAPVATGLLYAVQYPQQVVCVELNRGLVADPFVPFGVSPISEQKVAHMVGPIAHAIVAAFKG</sequence>
<dbReference type="InterPro" id="IPR007709">
    <property type="entry name" value="N-FG_amidohydro"/>
</dbReference>
<dbReference type="Proteomes" id="UP000249061">
    <property type="component" value="Unassembled WGS sequence"/>
</dbReference>
<dbReference type="AlphaFoldDB" id="A0A2W5SYS5"/>
<gene>
    <name evidence="1" type="ORF">DI536_24255</name>
</gene>
<proteinExistence type="predicted"/>
<comment type="caution">
    <text evidence="1">The sequence shown here is derived from an EMBL/GenBank/DDBJ whole genome shotgun (WGS) entry which is preliminary data.</text>
</comment>
<evidence type="ECO:0008006" key="3">
    <source>
        <dbReference type="Google" id="ProtNLM"/>
    </source>
</evidence>
<protein>
    <recommendedName>
        <fullName evidence="3">N-formylglutamate amidohydrolase</fullName>
    </recommendedName>
</protein>
<organism evidence="1 2">
    <name type="scientific">Archangium gephyra</name>
    <dbReference type="NCBI Taxonomy" id="48"/>
    <lineage>
        <taxon>Bacteria</taxon>
        <taxon>Pseudomonadati</taxon>
        <taxon>Myxococcota</taxon>
        <taxon>Myxococcia</taxon>
        <taxon>Myxococcales</taxon>
        <taxon>Cystobacterineae</taxon>
        <taxon>Archangiaceae</taxon>
        <taxon>Archangium</taxon>
    </lineage>
</organism>
<dbReference type="Pfam" id="PF05013">
    <property type="entry name" value="FGase"/>
    <property type="match status" value="1"/>
</dbReference>
<reference evidence="1 2" key="1">
    <citation type="submission" date="2017-08" db="EMBL/GenBank/DDBJ databases">
        <title>Infants hospitalized years apart are colonized by the same room-sourced microbial strains.</title>
        <authorList>
            <person name="Brooks B."/>
            <person name="Olm M.R."/>
            <person name="Firek B.A."/>
            <person name="Baker R."/>
            <person name="Thomas B.C."/>
            <person name="Morowitz M.J."/>
            <person name="Banfield J.F."/>
        </authorList>
    </citation>
    <scope>NUCLEOTIDE SEQUENCE [LARGE SCALE GENOMIC DNA]</scope>
    <source>
        <strain evidence="1">S2_003_000_R2_14</strain>
    </source>
</reference>
<name>A0A2W5SYS5_9BACT</name>
<accession>A0A2W5SYS5</accession>
<evidence type="ECO:0000313" key="1">
    <source>
        <dbReference type="EMBL" id="PZR08619.1"/>
    </source>
</evidence>
<dbReference type="EMBL" id="QFQP01000024">
    <property type="protein sequence ID" value="PZR08619.1"/>
    <property type="molecule type" value="Genomic_DNA"/>
</dbReference>
<dbReference type="SUPFAM" id="SSF53187">
    <property type="entry name" value="Zn-dependent exopeptidases"/>
    <property type="match status" value="1"/>
</dbReference>
<evidence type="ECO:0000313" key="2">
    <source>
        <dbReference type="Proteomes" id="UP000249061"/>
    </source>
</evidence>